<protein>
    <recommendedName>
        <fullName evidence="2">AAA+ ATPase domain-containing protein</fullName>
    </recommendedName>
</protein>
<feature type="region of interest" description="Disordered" evidence="1">
    <location>
        <begin position="1"/>
        <end position="54"/>
    </location>
</feature>
<dbReference type="InterPro" id="IPR054289">
    <property type="entry name" value="DUF7025"/>
</dbReference>
<comment type="caution">
    <text evidence="3">The sequence shown here is derived from an EMBL/GenBank/DDBJ whole genome shotgun (WGS) entry which is preliminary data.</text>
</comment>
<dbReference type="GeneID" id="87833483"/>
<feature type="domain" description="AAA+ ATPase" evidence="2">
    <location>
        <begin position="599"/>
        <end position="724"/>
    </location>
</feature>
<evidence type="ECO:0000313" key="3">
    <source>
        <dbReference type="EMBL" id="KAK4119074.1"/>
    </source>
</evidence>
<feature type="region of interest" description="Disordered" evidence="1">
    <location>
        <begin position="1012"/>
        <end position="1037"/>
    </location>
</feature>
<dbReference type="AlphaFoldDB" id="A0AAN6TR33"/>
<dbReference type="SMART" id="SM00382">
    <property type="entry name" value="AAA"/>
    <property type="match status" value="1"/>
</dbReference>
<dbReference type="GO" id="GO:0005524">
    <property type="term" value="F:ATP binding"/>
    <property type="evidence" value="ECO:0007669"/>
    <property type="project" value="InterPro"/>
</dbReference>
<evidence type="ECO:0000259" key="2">
    <source>
        <dbReference type="SMART" id="SM00382"/>
    </source>
</evidence>
<evidence type="ECO:0000256" key="1">
    <source>
        <dbReference type="SAM" id="MobiDB-lite"/>
    </source>
</evidence>
<reference evidence="3" key="2">
    <citation type="submission" date="2023-05" db="EMBL/GenBank/DDBJ databases">
        <authorList>
            <consortium name="Lawrence Berkeley National Laboratory"/>
            <person name="Steindorff A."/>
            <person name="Hensen N."/>
            <person name="Bonometti L."/>
            <person name="Westerberg I."/>
            <person name="Brannstrom I.O."/>
            <person name="Guillou S."/>
            <person name="Cros-Aarteil S."/>
            <person name="Calhoun S."/>
            <person name="Haridas S."/>
            <person name="Kuo A."/>
            <person name="Mondo S."/>
            <person name="Pangilinan J."/>
            <person name="Riley R."/>
            <person name="Labutti K."/>
            <person name="Andreopoulos B."/>
            <person name="Lipzen A."/>
            <person name="Chen C."/>
            <person name="Yanf M."/>
            <person name="Daum C."/>
            <person name="Ng V."/>
            <person name="Clum A."/>
            <person name="Ohm R."/>
            <person name="Martin F."/>
            <person name="Silar P."/>
            <person name="Natvig D."/>
            <person name="Lalanne C."/>
            <person name="Gautier V."/>
            <person name="Ament-Velasquez S.L."/>
            <person name="Kruys A."/>
            <person name="Hutchinson M.I."/>
            <person name="Powell A.J."/>
            <person name="Barry K."/>
            <person name="Miller A.N."/>
            <person name="Grigoriev I.V."/>
            <person name="Debuchy R."/>
            <person name="Gladieux P."/>
            <person name="Thoren M.H."/>
            <person name="Johannesson H."/>
        </authorList>
    </citation>
    <scope>NUCLEOTIDE SEQUENCE</scope>
    <source>
        <strain evidence="3">CBS 731.68</strain>
    </source>
</reference>
<dbReference type="Pfam" id="PF22942">
    <property type="entry name" value="DUF7025"/>
    <property type="match status" value="1"/>
</dbReference>
<dbReference type="Pfam" id="PF23232">
    <property type="entry name" value="AAA_lid_13"/>
    <property type="match status" value="1"/>
</dbReference>
<evidence type="ECO:0000313" key="4">
    <source>
        <dbReference type="Proteomes" id="UP001302602"/>
    </source>
</evidence>
<dbReference type="PANTHER" id="PTHR46411">
    <property type="entry name" value="FAMILY ATPASE, PUTATIVE-RELATED"/>
    <property type="match status" value="1"/>
</dbReference>
<accession>A0AAN6TR33</accession>
<dbReference type="CDD" id="cd19481">
    <property type="entry name" value="RecA-like_protease"/>
    <property type="match status" value="1"/>
</dbReference>
<reference evidence="3" key="1">
    <citation type="journal article" date="2023" name="Mol. Phylogenet. Evol.">
        <title>Genome-scale phylogeny and comparative genomics of the fungal order Sordariales.</title>
        <authorList>
            <person name="Hensen N."/>
            <person name="Bonometti L."/>
            <person name="Westerberg I."/>
            <person name="Brannstrom I.O."/>
            <person name="Guillou S."/>
            <person name="Cros-Aarteil S."/>
            <person name="Calhoun S."/>
            <person name="Haridas S."/>
            <person name="Kuo A."/>
            <person name="Mondo S."/>
            <person name="Pangilinan J."/>
            <person name="Riley R."/>
            <person name="LaButti K."/>
            <person name="Andreopoulos B."/>
            <person name="Lipzen A."/>
            <person name="Chen C."/>
            <person name="Yan M."/>
            <person name="Daum C."/>
            <person name="Ng V."/>
            <person name="Clum A."/>
            <person name="Steindorff A."/>
            <person name="Ohm R.A."/>
            <person name="Martin F."/>
            <person name="Silar P."/>
            <person name="Natvig D.O."/>
            <person name="Lalanne C."/>
            <person name="Gautier V."/>
            <person name="Ament-Velasquez S.L."/>
            <person name="Kruys A."/>
            <person name="Hutchinson M.I."/>
            <person name="Powell A.J."/>
            <person name="Barry K."/>
            <person name="Miller A.N."/>
            <person name="Grigoriev I.V."/>
            <person name="Debuchy R."/>
            <person name="Gladieux P."/>
            <person name="Hiltunen Thoren M."/>
            <person name="Johannesson H."/>
        </authorList>
    </citation>
    <scope>NUCLEOTIDE SEQUENCE</scope>
    <source>
        <strain evidence="3">CBS 731.68</strain>
    </source>
</reference>
<organism evidence="3 4">
    <name type="scientific">Parathielavia appendiculata</name>
    <dbReference type="NCBI Taxonomy" id="2587402"/>
    <lineage>
        <taxon>Eukaryota</taxon>
        <taxon>Fungi</taxon>
        <taxon>Dikarya</taxon>
        <taxon>Ascomycota</taxon>
        <taxon>Pezizomycotina</taxon>
        <taxon>Sordariomycetes</taxon>
        <taxon>Sordariomycetidae</taxon>
        <taxon>Sordariales</taxon>
        <taxon>Chaetomiaceae</taxon>
        <taxon>Parathielavia</taxon>
    </lineage>
</organism>
<dbReference type="SUPFAM" id="SSF52540">
    <property type="entry name" value="P-loop containing nucleoside triphosphate hydrolases"/>
    <property type="match status" value="1"/>
</dbReference>
<dbReference type="InterPro" id="IPR056599">
    <property type="entry name" value="AAA_lid_fung"/>
</dbReference>
<dbReference type="Pfam" id="PF00004">
    <property type="entry name" value="AAA"/>
    <property type="match status" value="1"/>
</dbReference>
<name>A0AAN6TR33_9PEZI</name>
<dbReference type="EMBL" id="MU853254">
    <property type="protein sequence ID" value="KAK4119074.1"/>
    <property type="molecule type" value="Genomic_DNA"/>
</dbReference>
<dbReference type="PANTHER" id="PTHR46411:SF3">
    <property type="entry name" value="AAA+ ATPASE DOMAIN-CONTAINING PROTEIN"/>
    <property type="match status" value="1"/>
</dbReference>
<dbReference type="InterPro" id="IPR003959">
    <property type="entry name" value="ATPase_AAA_core"/>
</dbReference>
<dbReference type="GO" id="GO:0016887">
    <property type="term" value="F:ATP hydrolysis activity"/>
    <property type="evidence" value="ECO:0007669"/>
    <property type="project" value="InterPro"/>
</dbReference>
<dbReference type="Proteomes" id="UP001302602">
    <property type="component" value="Unassembled WGS sequence"/>
</dbReference>
<feature type="compositionally biased region" description="Polar residues" evidence="1">
    <location>
        <begin position="1024"/>
        <end position="1037"/>
    </location>
</feature>
<dbReference type="RefSeq" id="XP_062642847.1">
    <property type="nucleotide sequence ID" value="XM_062796715.1"/>
</dbReference>
<dbReference type="InterPro" id="IPR003593">
    <property type="entry name" value="AAA+_ATPase"/>
</dbReference>
<dbReference type="Gene3D" id="3.40.50.300">
    <property type="entry name" value="P-loop containing nucleotide triphosphate hydrolases"/>
    <property type="match status" value="1"/>
</dbReference>
<feature type="region of interest" description="Disordered" evidence="1">
    <location>
        <begin position="867"/>
        <end position="922"/>
    </location>
</feature>
<proteinExistence type="predicted"/>
<dbReference type="InterPro" id="IPR027417">
    <property type="entry name" value="P-loop_NTPase"/>
</dbReference>
<gene>
    <name evidence="3" type="ORF">N657DRAFT_684753</name>
</gene>
<sequence length="1037" mass="115862">MPPSLVDENSLEDVASATLEPSEQVCTRPMSGLSSSENKMRSIEQVPQQQRGDDTVGDQELEAAAVLQTPPDVPIIPQARRCTFEQFVNRFAPEDGRYAIEYLEAGIELGFEMASENMKRHLAKVKGYEDQTTAEYKSRRFDGGLSSGAWLQAVRIQSPTVLKALAEVSGYNWGTEAHTFMRPYGHLIHFQPQIRDRLESLRDAYGQEQEGNADGDAGRQEAMEHLQCYVSFVEEHLLPLVDQFADADYSNPKRIRYEDLWYLFKPGELVYMPRRTLEKQLNSRGNKDAFAENAVCQTVWRLEVFQPHMSDLELPVIGRPPTDSEAKAKLYFVDFDGSSYKPVPINVVIDHFDGERDIRSLAVFPIRFAAPDSEAIIQDCREFGRKFTECIEQRHVSYKAWTLLNDPLGWRDGNFVKGRPANSPEFIDGEVIIDFQEAFNAHPSWKYSYGLRSDTWSSDVLTVRDKFPILLWSDASRAKLVYEWSHIVVSDDDIDFLEGREFGKKHPYGPNGLDKPPPEDLVLLPRRLCGYGLRERRFLYLDVKYVKVGREHVDAFRFLQIDPNNRRIIHCLLTDHFNTKQARKMREIASQDPIPGKGHNLVFLLHGPPGVGKTATVEAVAQKYRKPLFSITSGDLGSTPDAVESSLTEIFHLANVWDCILLLDEADVFLEEREKSDLKRNAVVSVFLRVMEYYNGILFLTTNRPGQLDEAIKSRVHSALLYQTLSLQQTLEIFRMNIERLELIEKQRRSILDPPQAYLQADKTGILAFAEKHWRQHEFDELGRWNGRQIRNAFISAAALARGDLDEVVHGDNNGGAAAVVAVLTERHFQDVANSVTAFDKYMARARGGKDSERALNRFDRLDNFVLGADEPETRPRNQRASRNSDLARPSVRNVGAGGAPHTPTSSPRHHNHYAPVSPSPSYYVQPTAQGLSVAGQQAHALGGGYMYPVQGYGGAAAVHVPAWQALPPGPQGGGAQGSPPVIQLPPHGQQFAGVVQQGGNGAATMPVGHISAGAAQPAPSPGTQDGPSPQTGTHLE</sequence>
<keyword evidence="4" id="KW-1185">Reference proteome</keyword>